<reference evidence="2 3" key="1">
    <citation type="submission" date="2016-10" db="EMBL/GenBank/DDBJ databases">
        <authorList>
            <person name="de Groot N.N."/>
        </authorList>
    </citation>
    <scope>NUCLEOTIDE SEQUENCE [LARGE SCALE GENOMIC DNA]</scope>
    <source>
        <strain evidence="2 3">DSM 44945</strain>
    </source>
</reference>
<dbReference type="Proteomes" id="UP000198661">
    <property type="component" value="Unassembled WGS sequence"/>
</dbReference>
<organism evidence="2 3">
    <name type="scientific">Planifilum fulgidum</name>
    <dbReference type="NCBI Taxonomy" id="201973"/>
    <lineage>
        <taxon>Bacteria</taxon>
        <taxon>Bacillati</taxon>
        <taxon>Bacillota</taxon>
        <taxon>Bacilli</taxon>
        <taxon>Bacillales</taxon>
        <taxon>Thermoactinomycetaceae</taxon>
        <taxon>Planifilum</taxon>
    </lineage>
</organism>
<keyword evidence="3" id="KW-1185">Reference proteome</keyword>
<dbReference type="STRING" id="201973.SAMN04488025_101111"/>
<dbReference type="AlphaFoldDB" id="A0A1I2KCA9"/>
<evidence type="ECO:0000313" key="2">
    <source>
        <dbReference type="EMBL" id="SFF63988.1"/>
    </source>
</evidence>
<proteinExistence type="predicted"/>
<dbReference type="EMBL" id="FOOK01000001">
    <property type="protein sequence ID" value="SFF63988.1"/>
    <property type="molecule type" value="Genomic_DNA"/>
</dbReference>
<name>A0A1I2KCA9_9BACL</name>
<sequence>MHARKAKKTRGRIQHSKRDPGYLRLLIRIHRLEKKIIRLERALAKVSNFAFVGPVSGVGNVIVQTPTNLGDASLLRGNRNSATNTG</sequence>
<evidence type="ECO:0000256" key="1">
    <source>
        <dbReference type="SAM" id="Coils"/>
    </source>
</evidence>
<dbReference type="OrthoDB" id="2991611at2"/>
<gene>
    <name evidence="2" type="ORF">SAMN04488025_101111</name>
</gene>
<protein>
    <submittedName>
        <fullName evidence="2">Uncharacterized protein</fullName>
    </submittedName>
</protein>
<accession>A0A1I2KCA9</accession>
<dbReference type="RefSeq" id="WP_092035378.1">
    <property type="nucleotide sequence ID" value="NZ_FOOK01000001.1"/>
</dbReference>
<feature type="coiled-coil region" evidence="1">
    <location>
        <begin position="22"/>
        <end position="49"/>
    </location>
</feature>
<keyword evidence="1" id="KW-0175">Coiled coil</keyword>
<evidence type="ECO:0000313" key="3">
    <source>
        <dbReference type="Proteomes" id="UP000198661"/>
    </source>
</evidence>